<name>A0A7S0ZLH7_9RHOD</name>
<dbReference type="PROSITE" id="PS51712">
    <property type="entry name" value="G_ENGA"/>
    <property type="match status" value="2"/>
</dbReference>
<feature type="domain" description="EngA-type G" evidence="8">
    <location>
        <begin position="325"/>
        <end position="501"/>
    </location>
</feature>
<keyword evidence="4" id="KW-0677">Repeat</keyword>
<dbReference type="PRINTS" id="PR00326">
    <property type="entry name" value="GTP1OBG"/>
</dbReference>
<gene>
    <name evidence="9" type="ORF">TOLI1172_LOCUS9984</name>
</gene>
<feature type="domain" description="EngA-type G" evidence="8">
    <location>
        <begin position="133"/>
        <end position="303"/>
    </location>
</feature>
<dbReference type="Pfam" id="PF14714">
    <property type="entry name" value="KH_dom-like"/>
    <property type="match status" value="1"/>
</dbReference>
<organism evidence="9">
    <name type="scientific">Timspurckia oligopyrenoides</name>
    <dbReference type="NCBI Taxonomy" id="708627"/>
    <lineage>
        <taxon>Eukaryota</taxon>
        <taxon>Rhodophyta</taxon>
        <taxon>Bangiophyceae</taxon>
        <taxon>Porphyridiales</taxon>
        <taxon>Porphyridiaceae</taxon>
        <taxon>Timspurckia</taxon>
    </lineage>
</organism>
<evidence type="ECO:0000256" key="6">
    <source>
        <dbReference type="ARBA" id="ARBA00023134"/>
    </source>
</evidence>
<dbReference type="Gene3D" id="3.30.300.20">
    <property type="match status" value="1"/>
</dbReference>
<dbReference type="GO" id="GO:0005525">
    <property type="term" value="F:GTP binding"/>
    <property type="evidence" value="ECO:0007669"/>
    <property type="project" value="UniProtKB-KW"/>
</dbReference>
<keyword evidence="5" id="KW-0547">Nucleotide-binding</keyword>
<reference evidence="9" key="1">
    <citation type="submission" date="2021-01" db="EMBL/GenBank/DDBJ databases">
        <authorList>
            <person name="Corre E."/>
            <person name="Pelletier E."/>
            <person name="Niang G."/>
            <person name="Scheremetjew M."/>
            <person name="Finn R."/>
            <person name="Kale V."/>
            <person name="Holt S."/>
            <person name="Cochrane G."/>
            <person name="Meng A."/>
            <person name="Brown T."/>
            <person name="Cohen L."/>
        </authorList>
    </citation>
    <scope>NUCLEOTIDE SEQUENCE</scope>
    <source>
        <strain evidence="9">CCMP3278</strain>
    </source>
</reference>
<dbReference type="NCBIfam" id="TIGR00231">
    <property type="entry name" value="small_GTP"/>
    <property type="match status" value="2"/>
</dbReference>
<comment type="similarity">
    <text evidence="1">Belongs to the TRAFAC class TrmE-Era-EngA-EngB-Septin-like GTPase superfamily. EngA (Der) GTPase family.</text>
</comment>
<dbReference type="InterPro" id="IPR016484">
    <property type="entry name" value="GTPase_Der"/>
</dbReference>
<evidence type="ECO:0000313" key="9">
    <source>
        <dbReference type="EMBL" id="CAD8825584.1"/>
    </source>
</evidence>
<protein>
    <recommendedName>
        <fullName evidence="2">GTPase Der</fullName>
    </recommendedName>
    <alternativeName>
        <fullName evidence="7">GTP-binding protein EngA</fullName>
    </alternativeName>
</protein>
<dbReference type="CDD" id="cd01894">
    <property type="entry name" value="EngA1"/>
    <property type="match status" value="1"/>
</dbReference>
<accession>A0A7S0ZLH7</accession>
<dbReference type="GO" id="GO:0042254">
    <property type="term" value="P:ribosome biogenesis"/>
    <property type="evidence" value="ECO:0007669"/>
    <property type="project" value="UniProtKB-KW"/>
</dbReference>
<evidence type="ECO:0000256" key="5">
    <source>
        <dbReference type="ARBA" id="ARBA00022741"/>
    </source>
</evidence>
<dbReference type="InterPro" id="IPR027417">
    <property type="entry name" value="P-loop_NTPase"/>
</dbReference>
<dbReference type="Gene3D" id="3.40.50.300">
    <property type="entry name" value="P-loop containing nucleotide triphosphate hydrolases"/>
    <property type="match status" value="2"/>
</dbReference>
<evidence type="ECO:0000256" key="2">
    <source>
        <dbReference type="ARBA" id="ARBA00020953"/>
    </source>
</evidence>
<dbReference type="PANTHER" id="PTHR43834:SF6">
    <property type="entry name" value="GTPASE DER"/>
    <property type="match status" value="1"/>
</dbReference>
<evidence type="ECO:0000256" key="7">
    <source>
        <dbReference type="ARBA" id="ARBA00032345"/>
    </source>
</evidence>
<dbReference type="GO" id="GO:0043022">
    <property type="term" value="F:ribosome binding"/>
    <property type="evidence" value="ECO:0007669"/>
    <property type="project" value="TreeGrafter"/>
</dbReference>
<sequence>MDSITNSVTFCVSGFSSLLSSTNISHTNSHFVNTKSSVYGGKNSSYFNSRFFQSIRSVGLLKSFDFKLSAIKTISDISQSDEDLDFDSNELSDDELWEKLGLNSDGEELSRKEENDVISKSESKRRKRRARLPVVAIIGRPNVGKSQLVNRISGDFKAGAIVEDVVGITRDRTYRNAFWTHYEFQVVDTGGLIFDDDPEQLFIKHIRAQALMALEEASAAILVVDGQAGVNPIDEQIASFLRKEAGKKPVVVAVNKCESDMGPIMAAEFWKLGLGEPYAISALHGTGTGDLLDEVVQYLPQTTIEDVQKQNEELNEVGESWLDEVSVAIVGRPNVGKSSLLNKFVGKERAIVSDIAGTTRDTVDERIQRNGVEYRLLDTAGVRRKTRISYGTEFFMINRAFKSIRRSDVVLLVIDIMDGVTEQDRKLAERIVAEGRACVVVVNKWDLIPDKDNQSHEKARLSIAEALPMLKWAPIVLVSAITGQRVHSLLDSIDNVVAQHRRRVSTAVLNEALDEMLTWHKPPSTATAKQGKVYYCTQVASSPPTVAMFVNESKLFSQNYRRYAEGRFRSSLGFEGTPLRILWRSKSKVPSTL</sequence>
<dbReference type="InterPro" id="IPR031166">
    <property type="entry name" value="G_ENGA"/>
</dbReference>
<dbReference type="CDD" id="cd01895">
    <property type="entry name" value="EngA2"/>
    <property type="match status" value="1"/>
</dbReference>
<dbReference type="SUPFAM" id="SSF52540">
    <property type="entry name" value="P-loop containing nucleoside triphosphate hydrolases"/>
    <property type="match status" value="2"/>
</dbReference>
<dbReference type="PANTHER" id="PTHR43834">
    <property type="entry name" value="GTPASE DER"/>
    <property type="match status" value="1"/>
</dbReference>
<evidence type="ECO:0000256" key="3">
    <source>
        <dbReference type="ARBA" id="ARBA00022517"/>
    </source>
</evidence>
<keyword evidence="6" id="KW-0342">GTP-binding</keyword>
<dbReference type="NCBIfam" id="TIGR03594">
    <property type="entry name" value="GTPase_EngA"/>
    <property type="match status" value="1"/>
</dbReference>
<dbReference type="AlphaFoldDB" id="A0A7S0ZLH7"/>
<proteinExistence type="inferred from homology"/>
<evidence type="ECO:0000256" key="1">
    <source>
        <dbReference type="ARBA" id="ARBA00008279"/>
    </source>
</evidence>
<evidence type="ECO:0000259" key="8">
    <source>
        <dbReference type="PROSITE" id="PS51712"/>
    </source>
</evidence>
<dbReference type="InterPro" id="IPR015946">
    <property type="entry name" value="KH_dom-like_a/b"/>
</dbReference>
<evidence type="ECO:0000256" key="4">
    <source>
        <dbReference type="ARBA" id="ARBA00022737"/>
    </source>
</evidence>
<dbReference type="InterPro" id="IPR006073">
    <property type="entry name" value="GTP-bd"/>
</dbReference>
<dbReference type="FunFam" id="3.30.300.20:FF:000004">
    <property type="entry name" value="GTPase Der"/>
    <property type="match status" value="1"/>
</dbReference>
<dbReference type="Pfam" id="PF01926">
    <property type="entry name" value="MMR_HSR1"/>
    <property type="match status" value="2"/>
</dbReference>
<keyword evidence="3" id="KW-0690">Ribosome biogenesis</keyword>
<dbReference type="InterPro" id="IPR032859">
    <property type="entry name" value="KH_dom-like"/>
</dbReference>
<dbReference type="FunFam" id="3.40.50.300:FF:000040">
    <property type="entry name" value="GTPase Der"/>
    <property type="match status" value="1"/>
</dbReference>
<dbReference type="InterPro" id="IPR005225">
    <property type="entry name" value="Small_GTP-bd"/>
</dbReference>
<dbReference type="HAMAP" id="MF_00195">
    <property type="entry name" value="GTPase_Der"/>
    <property type="match status" value="1"/>
</dbReference>
<dbReference type="EMBL" id="HBFP01013803">
    <property type="protein sequence ID" value="CAD8825584.1"/>
    <property type="molecule type" value="Transcribed_RNA"/>
</dbReference>